<keyword evidence="1" id="KW-1133">Transmembrane helix</keyword>
<dbReference type="AlphaFoldDB" id="A0A6M3ZZS0"/>
<feature type="transmembrane region" description="Helical" evidence="1">
    <location>
        <begin position="20"/>
        <end position="41"/>
    </location>
</feature>
<organism evidence="2 3">
    <name type="scientific">Herbaspirillum rubrisubalbicans Os34</name>
    <dbReference type="NCBI Taxonomy" id="1235827"/>
    <lineage>
        <taxon>Bacteria</taxon>
        <taxon>Pseudomonadati</taxon>
        <taxon>Pseudomonadota</taxon>
        <taxon>Betaproteobacteria</taxon>
        <taxon>Burkholderiales</taxon>
        <taxon>Oxalobacteraceae</taxon>
        <taxon>Herbaspirillum</taxon>
    </lineage>
</organism>
<dbReference type="EMBL" id="CP008956">
    <property type="protein sequence ID" value="QJQ03390.1"/>
    <property type="molecule type" value="Genomic_DNA"/>
</dbReference>
<dbReference type="InterPro" id="IPR009937">
    <property type="entry name" value="Phage_holin_3_6"/>
</dbReference>
<dbReference type="RefSeq" id="WP_017449849.1">
    <property type="nucleotide sequence ID" value="NZ_CP008956.1"/>
</dbReference>
<sequence>MATSRKQDQAAPAAHANPGLTAGLLGLAKNLLGLIISRIELASLEMSEIGANLVRFAIIFVLAAVALWFAIAFWSVLIVMLAWDTWGWKILALLGFIFSVATAGLVWYARSVLLQGKLSLPQTMGELRKDRDALL</sequence>
<evidence type="ECO:0000313" key="3">
    <source>
        <dbReference type="Proteomes" id="UP000501648"/>
    </source>
</evidence>
<accession>A0A6M3ZZS0</accession>
<gene>
    <name evidence="2" type="ORF">C798_25090</name>
</gene>
<protein>
    <submittedName>
        <fullName evidence="2">Phage holin family protein</fullName>
    </submittedName>
</protein>
<proteinExistence type="predicted"/>
<name>A0A6M3ZZS0_9BURK</name>
<feature type="transmembrane region" description="Helical" evidence="1">
    <location>
        <begin position="53"/>
        <end position="80"/>
    </location>
</feature>
<feature type="transmembrane region" description="Helical" evidence="1">
    <location>
        <begin position="86"/>
        <end position="109"/>
    </location>
</feature>
<reference evidence="2 3" key="1">
    <citation type="journal article" date="2012" name="J. Bacteriol.">
        <title>Genome sequence of the pathogenic Herbaspirillum seropedicae strain Os34, isolated from rice roots.</title>
        <authorList>
            <person name="Ye W."/>
            <person name="Ye S."/>
            <person name="Liu J."/>
            <person name="Chang S."/>
            <person name="Chen M."/>
            <person name="Zhu B."/>
            <person name="Guo L."/>
            <person name="An Q."/>
        </authorList>
    </citation>
    <scope>NUCLEOTIDE SEQUENCE [LARGE SCALE GENOMIC DNA]</scope>
    <source>
        <strain evidence="2 3">Os34</strain>
    </source>
</reference>
<evidence type="ECO:0000313" key="2">
    <source>
        <dbReference type="EMBL" id="QJQ03390.1"/>
    </source>
</evidence>
<dbReference type="Proteomes" id="UP000501648">
    <property type="component" value="Chromosome"/>
</dbReference>
<dbReference type="Pfam" id="PF07332">
    <property type="entry name" value="Phage_holin_3_6"/>
    <property type="match status" value="1"/>
</dbReference>
<evidence type="ECO:0000256" key="1">
    <source>
        <dbReference type="SAM" id="Phobius"/>
    </source>
</evidence>
<keyword evidence="1" id="KW-0812">Transmembrane</keyword>
<keyword evidence="1" id="KW-0472">Membrane</keyword>